<evidence type="ECO:0000313" key="1">
    <source>
        <dbReference type="EMBL" id="GBC01725.1"/>
    </source>
</evidence>
<dbReference type="Pfam" id="PF08238">
    <property type="entry name" value="Sel1"/>
    <property type="match status" value="20"/>
</dbReference>
<gene>
    <name evidence="2" type="ORF">RCL2_000025900</name>
    <name evidence="1" type="ORF">RclHR1_04300007</name>
</gene>
<reference evidence="2" key="2">
    <citation type="submission" date="2019-10" db="EMBL/GenBank/DDBJ databases">
        <title>Conservation and host-specific expression of non-tandemly repeated heterogenous ribosome RNA gene in arbuscular mycorrhizal fungi.</title>
        <authorList>
            <person name="Maeda T."/>
            <person name="Kobayashi Y."/>
            <person name="Nakagawa T."/>
            <person name="Ezawa T."/>
            <person name="Yamaguchi K."/>
            <person name="Bino T."/>
            <person name="Nishimoto Y."/>
            <person name="Shigenobu S."/>
            <person name="Kawaguchi M."/>
        </authorList>
    </citation>
    <scope>NUCLEOTIDE SEQUENCE</scope>
    <source>
        <strain evidence="2">HR1</strain>
    </source>
</reference>
<dbReference type="PANTHER" id="PTHR43628:SF1">
    <property type="entry name" value="CHITIN SYNTHASE REGULATORY FACTOR 2-RELATED"/>
    <property type="match status" value="1"/>
</dbReference>
<reference evidence="1 3" key="1">
    <citation type="submission" date="2017-11" db="EMBL/GenBank/DDBJ databases">
        <title>The genome of Rhizophagus clarus HR1 reveals common genetic basis of auxotrophy among arbuscular mycorrhizal fungi.</title>
        <authorList>
            <person name="Kobayashi Y."/>
        </authorList>
    </citation>
    <scope>NUCLEOTIDE SEQUENCE [LARGE SCALE GENOMIC DNA]</scope>
    <source>
        <strain evidence="1 3">HR1</strain>
    </source>
</reference>
<dbReference type="STRING" id="94130.A0A2Z6RTW3"/>
<evidence type="ECO:0000313" key="2">
    <source>
        <dbReference type="EMBL" id="GES72703.1"/>
    </source>
</evidence>
<dbReference type="InterPro" id="IPR006597">
    <property type="entry name" value="Sel1-like"/>
</dbReference>
<dbReference type="EMBL" id="BEXD01003669">
    <property type="protein sequence ID" value="GBC01725.1"/>
    <property type="molecule type" value="Genomic_DNA"/>
</dbReference>
<dbReference type="OrthoDB" id="2338404at2759"/>
<dbReference type="SUPFAM" id="SSF81901">
    <property type="entry name" value="HCP-like"/>
    <property type="match status" value="5"/>
</dbReference>
<dbReference type="Proteomes" id="UP000247702">
    <property type="component" value="Unassembled WGS sequence"/>
</dbReference>
<accession>A0A2Z6RTW3</accession>
<dbReference type="Proteomes" id="UP000615446">
    <property type="component" value="Unassembled WGS sequence"/>
</dbReference>
<proteinExistence type="predicted"/>
<dbReference type="EMBL" id="BLAL01000004">
    <property type="protein sequence ID" value="GES72703.1"/>
    <property type="molecule type" value="Genomic_DNA"/>
</dbReference>
<dbReference type="Gene3D" id="1.25.40.10">
    <property type="entry name" value="Tetratricopeptide repeat domain"/>
    <property type="match status" value="5"/>
</dbReference>
<name>A0A2Z6RTW3_9GLOM</name>
<comment type="caution">
    <text evidence="1">The sequence shown here is derived from an EMBL/GenBank/DDBJ whole genome shotgun (WGS) entry which is preliminary data.</text>
</comment>
<keyword evidence="3" id="KW-1185">Reference proteome</keyword>
<dbReference type="InterPro" id="IPR011990">
    <property type="entry name" value="TPR-like_helical_dom_sf"/>
</dbReference>
<evidence type="ECO:0000313" key="3">
    <source>
        <dbReference type="Proteomes" id="UP000247702"/>
    </source>
</evidence>
<organism evidence="1 3">
    <name type="scientific">Rhizophagus clarus</name>
    <dbReference type="NCBI Taxonomy" id="94130"/>
    <lineage>
        <taxon>Eukaryota</taxon>
        <taxon>Fungi</taxon>
        <taxon>Fungi incertae sedis</taxon>
        <taxon>Mucoromycota</taxon>
        <taxon>Glomeromycotina</taxon>
        <taxon>Glomeromycetes</taxon>
        <taxon>Glomerales</taxon>
        <taxon>Glomeraceae</taxon>
        <taxon>Rhizophagus</taxon>
    </lineage>
</organism>
<dbReference type="PANTHER" id="PTHR43628">
    <property type="entry name" value="ACTIVATOR OF C KINASE PROTEIN 1-RELATED"/>
    <property type="match status" value="1"/>
</dbReference>
<dbReference type="SMART" id="SM00671">
    <property type="entry name" value="SEL1"/>
    <property type="match status" value="20"/>
</dbReference>
<sequence length="1555" mass="180164">MMETSVKRKNKNKYSDPILSIEELPRNVTRPNENKFVKYNLGRSYQYGNGVKKDEGKAFELYKELAEQGYSNAQNKLGYCYEGGIGTKKDLEKAIYWYQRAAKNQNKFSQYHLGRCYEFGNGIEKDEVKAFEWYRKSAEQGYYDAQNELGYLYESGVIIEKDLEKAVYWYQKAAEKGNKFSQYNLGICYQYGNGIEKDEAKAFEWYKKSAEQEYSDAQIDLGYFYESGVGTEKNFKNAVYWYQKAAENGNKIGQYNLGRCYENGIGVEKDVVRAFEWYRKSAEQGYDDAQNELGYFYESGLGTEEDLIKAIYWYQKAAENGNKLSQYNLGFCYQYGNGIEQDETRAFEWYMKSAEQEYSDAQIDLGYFYENGIGTEKNYKKAIYWYRKAAENGNKIGLYNLGRCYENGIGVEKDEVEAFEWYKKSAERKYNEAQNVLGYCYENGIGTVKDLIKALYWYHKAAENGSKTSQHNLGMCYQHGIGIEKDEVKAFEWYKKSAEQGHSDAQIDLGYFYENGIGIEKDLKKSFFWYQKAAENGNKIGQYNLGSCYQYGIGIEKDEAKAFEWYKKSAEQKHSDAQIDLGYLYECGIGTAGENIEKSIYWYQQAAENGNSMGQYYLARCYEYGIGVKKDEFKALEWYEASAKKTTNALGYYDMGTEKNLKKAILWHLKAAKDYNKFLQYSEKDEVQALEWCEKYAVQERSDAQNELGYFYENGIGMERDLEKSIYWYQKAAENGNIIGQYNLGRCYQFGIGVKKDRAKAFEWYKKSVEREFIEQIVPKKENPDGILRLTYYDNGIGTSINKKKTSKFNNTTIIKKLSQNFITSDNNLTSIKTVIILNKNLQKSQRSKLNHSLLLNGRNIQLSNQVIYMQDNELNISLYNGQPTIYININDPILFKNSFMDNNNPNNNNTIQPFDACINFPIARVTYKDSLLESLSNCKKIRKLHNHFLARKITIGGKLFIKNLDLATSAQIDVLKFYLFCTYTSAKYSVEIPFNNTFSLNLLPKIITIDGEELNSHEKLVKWMNNLYQEEEKNITIISYDDLIPVSRLKKRIISSVDDIPSEMLLGIANFKEKLSLEEWVGDVVNYNLASLAGDFQLFHGLTFDKNYEMETSKRIAIDFLKFPTVNQSEKSSLQIIKPSSQLEVILTSNSIYSIKNLNTIPFIKSNVKSYEGYTHVLVKCEQYEILLNKDNTRPTKEFEISIDKALNSMKPLKALQDIFNEHGQIFPQKIILGKSLKTILPISSSSDIIDIRAESFEPHLDKLNISYFLTSEGKIIEKSDLSNWIQNPNDLEIIEFDEIIPLYKILKEEQQSKIENILKNNVKILMTGITDLKDLDNNRDEHHKRINIGLSLEDENYEVFGSIISKNDSELEGIYVNFGSYDFNGFFAIIKKLEETSIVIKECYILWMIVQKPSELLVYSPSNREFQVECIKESIILRSDKSDYYIETSFPLSQGYTIFVHAYCPLTNYEPDNIIKLVKWSHNYIIFQITKSTYNESNDDIEENEAINLNLNICVLCSDHKSLKIDNQKDGEYYSLNSIGYILINDNFNNGNQ</sequence>
<protein>
    <submittedName>
        <fullName evidence="2">Sel1-like repeat protein</fullName>
    </submittedName>
</protein>
<dbReference type="InterPro" id="IPR052945">
    <property type="entry name" value="Mitotic_Regulator"/>
</dbReference>